<evidence type="ECO:0000313" key="2">
    <source>
        <dbReference type="EMBL" id="SEK20228.1"/>
    </source>
</evidence>
<evidence type="ECO:0008006" key="4">
    <source>
        <dbReference type="Google" id="ProtNLM"/>
    </source>
</evidence>
<evidence type="ECO:0000313" key="3">
    <source>
        <dbReference type="Proteomes" id="UP000183015"/>
    </source>
</evidence>
<dbReference type="OrthoDB" id="3852406at2"/>
<dbReference type="STRING" id="235985.SAMN05414137_10152"/>
<sequence>MDIEAEFEYQHGELRSRWLRTSGRATVLWLVVGLAGLVVAFATRGLTVAHLALLAISALLFATLVQTVSRRLRALSSAEPMSLRFTEAGLSWRNQFVSHQVRWPAVRRVRRERGWLVFEGTRSVGDVAFPMRALSEVQLEELTAWLTTQKLMR</sequence>
<keyword evidence="1" id="KW-0472">Membrane</keyword>
<keyword evidence="1" id="KW-0812">Transmembrane</keyword>
<keyword evidence="3" id="KW-1185">Reference proteome</keyword>
<organism evidence="2 3">
    <name type="scientific">Streptacidiphilus jiangxiensis</name>
    <dbReference type="NCBI Taxonomy" id="235985"/>
    <lineage>
        <taxon>Bacteria</taxon>
        <taxon>Bacillati</taxon>
        <taxon>Actinomycetota</taxon>
        <taxon>Actinomycetes</taxon>
        <taxon>Kitasatosporales</taxon>
        <taxon>Streptomycetaceae</taxon>
        <taxon>Streptacidiphilus</taxon>
    </lineage>
</organism>
<feature type="transmembrane region" description="Helical" evidence="1">
    <location>
        <begin position="25"/>
        <end position="42"/>
    </location>
</feature>
<accession>A0A1H7F2L1</accession>
<dbReference type="RefSeq" id="WP_042453594.1">
    <property type="nucleotide sequence ID" value="NZ_BBPN01000029.1"/>
</dbReference>
<keyword evidence="1" id="KW-1133">Transmembrane helix</keyword>
<dbReference type="AlphaFoldDB" id="A0A1H7F2L1"/>
<gene>
    <name evidence="2" type="ORF">SAMN05414137_10152</name>
</gene>
<name>A0A1H7F2L1_STRJI</name>
<dbReference type="EMBL" id="FOAZ01000001">
    <property type="protein sequence ID" value="SEK20228.1"/>
    <property type="molecule type" value="Genomic_DNA"/>
</dbReference>
<dbReference type="Proteomes" id="UP000183015">
    <property type="component" value="Unassembled WGS sequence"/>
</dbReference>
<feature type="transmembrane region" description="Helical" evidence="1">
    <location>
        <begin position="48"/>
        <end position="68"/>
    </location>
</feature>
<reference evidence="3" key="1">
    <citation type="submission" date="2016-10" db="EMBL/GenBank/DDBJ databases">
        <authorList>
            <person name="Varghese N."/>
        </authorList>
    </citation>
    <scope>NUCLEOTIDE SEQUENCE [LARGE SCALE GENOMIC DNA]</scope>
    <source>
        <strain evidence="3">DSM 45096 / BCRC 16803 / CGMCC 4.1857 / CIP 109030 / JCM 12277 / KCTC 19219 / NBRC 100920 / 33214</strain>
    </source>
</reference>
<dbReference type="eggNOG" id="ENOG5031YA7">
    <property type="taxonomic scope" value="Bacteria"/>
</dbReference>
<protein>
    <recommendedName>
        <fullName evidence="4">YcxB-like protein</fullName>
    </recommendedName>
</protein>
<proteinExistence type="predicted"/>
<evidence type="ECO:0000256" key="1">
    <source>
        <dbReference type="SAM" id="Phobius"/>
    </source>
</evidence>